<comment type="caution">
    <text evidence="2">The sequence shown here is derived from an EMBL/GenBank/DDBJ whole genome shotgun (WGS) entry which is preliminary data.</text>
</comment>
<feature type="region of interest" description="Disordered" evidence="1">
    <location>
        <begin position="66"/>
        <end position="197"/>
    </location>
</feature>
<proteinExistence type="predicted"/>
<evidence type="ECO:0000313" key="3">
    <source>
        <dbReference type="Proteomes" id="UP001152320"/>
    </source>
</evidence>
<protein>
    <submittedName>
        <fullName evidence="2">Uncharacterized protein</fullName>
    </submittedName>
</protein>
<reference evidence="2" key="1">
    <citation type="submission" date="2021-10" db="EMBL/GenBank/DDBJ databases">
        <title>Tropical sea cucumber genome reveals ecological adaptation and Cuvierian tubules defense mechanism.</title>
        <authorList>
            <person name="Chen T."/>
        </authorList>
    </citation>
    <scope>NUCLEOTIDE SEQUENCE</scope>
    <source>
        <strain evidence="2">Nanhai2018</strain>
        <tissue evidence="2">Muscle</tissue>
    </source>
</reference>
<sequence>MEKERRMRSMSDPSDMFESEKEEKKGHGLSHFLHKLPFVSWKHHHHHASCSLEGDDEFYDVEEELKKQEKEELKKQEKKEHAKSERKEETLKPEKIIVLVNESTDTESDTLQEESVRENHQDQQTIHQEEEVSANSDEDENKTLITEEKEQVSSSSEDHPHHEPPPSPLPPPTKSCLKPFSCLENSKPPPLRKRSISLPEGDPIIVCRLNRHVHFSPDTVDPPPRNCRYREWIERHSSHPKSSINIKHEKRKQQLRQIHSLDINDYLSKGSKRYNFSMISSPMPSLGCDMFL</sequence>
<evidence type="ECO:0000313" key="2">
    <source>
        <dbReference type="EMBL" id="KAJ8045199.1"/>
    </source>
</evidence>
<organism evidence="2 3">
    <name type="scientific">Holothuria leucospilota</name>
    <name type="common">Black long sea cucumber</name>
    <name type="synonym">Mertensiothuria leucospilota</name>
    <dbReference type="NCBI Taxonomy" id="206669"/>
    <lineage>
        <taxon>Eukaryota</taxon>
        <taxon>Metazoa</taxon>
        <taxon>Echinodermata</taxon>
        <taxon>Eleutherozoa</taxon>
        <taxon>Echinozoa</taxon>
        <taxon>Holothuroidea</taxon>
        <taxon>Aspidochirotacea</taxon>
        <taxon>Aspidochirotida</taxon>
        <taxon>Holothuriidae</taxon>
        <taxon>Holothuria</taxon>
    </lineage>
</organism>
<feature type="compositionally biased region" description="Basic and acidic residues" evidence="1">
    <location>
        <begin position="141"/>
        <end position="164"/>
    </location>
</feature>
<dbReference type="AlphaFoldDB" id="A0A9Q1CIP4"/>
<dbReference type="Proteomes" id="UP001152320">
    <property type="component" value="Chromosome 3"/>
</dbReference>
<name>A0A9Q1CIP4_HOLLE</name>
<feature type="region of interest" description="Disordered" evidence="1">
    <location>
        <begin position="1"/>
        <end position="28"/>
    </location>
</feature>
<dbReference type="OrthoDB" id="10071091at2759"/>
<accession>A0A9Q1CIP4</accession>
<keyword evidence="3" id="KW-1185">Reference proteome</keyword>
<dbReference type="EMBL" id="JAIZAY010000003">
    <property type="protein sequence ID" value="KAJ8045199.1"/>
    <property type="molecule type" value="Genomic_DNA"/>
</dbReference>
<gene>
    <name evidence="2" type="ORF">HOLleu_08153</name>
</gene>
<evidence type="ECO:0000256" key="1">
    <source>
        <dbReference type="SAM" id="MobiDB-lite"/>
    </source>
</evidence>
<feature type="compositionally biased region" description="Basic and acidic residues" evidence="1">
    <location>
        <begin position="66"/>
        <end position="95"/>
    </location>
</feature>